<keyword evidence="3" id="KW-1185">Reference proteome</keyword>
<feature type="compositionally biased region" description="Low complexity" evidence="1">
    <location>
        <begin position="120"/>
        <end position="129"/>
    </location>
</feature>
<evidence type="ECO:0000313" key="3">
    <source>
        <dbReference type="Proteomes" id="UP001177003"/>
    </source>
</evidence>
<proteinExistence type="predicted"/>
<feature type="region of interest" description="Disordered" evidence="1">
    <location>
        <begin position="110"/>
        <end position="139"/>
    </location>
</feature>
<reference evidence="2" key="1">
    <citation type="submission" date="2023-04" db="EMBL/GenBank/DDBJ databases">
        <authorList>
            <person name="Vijverberg K."/>
            <person name="Xiong W."/>
            <person name="Schranz E."/>
        </authorList>
    </citation>
    <scope>NUCLEOTIDE SEQUENCE</scope>
</reference>
<evidence type="ECO:0000313" key="2">
    <source>
        <dbReference type="EMBL" id="CAI9289475.1"/>
    </source>
</evidence>
<sequence>MQIKPKGNQSSSNSIIPTLMTSPYADIIISLQEYEVTAPTPIPTTPVVATRLTMLTTCGRHNFANFDQISLTRISVPTIFRYYKSGGNDQIIRAPAVHRLFLHLHSSSTTSSLPHQRLHPPSSFSSSPPRHQPPSEDHH</sequence>
<dbReference type="Proteomes" id="UP001177003">
    <property type="component" value="Chromosome 6"/>
</dbReference>
<gene>
    <name evidence="2" type="ORF">LSALG_LOCUS28712</name>
</gene>
<organism evidence="2 3">
    <name type="scientific">Lactuca saligna</name>
    <name type="common">Willowleaf lettuce</name>
    <dbReference type="NCBI Taxonomy" id="75948"/>
    <lineage>
        <taxon>Eukaryota</taxon>
        <taxon>Viridiplantae</taxon>
        <taxon>Streptophyta</taxon>
        <taxon>Embryophyta</taxon>
        <taxon>Tracheophyta</taxon>
        <taxon>Spermatophyta</taxon>
        <taxon>Magnoliopsida</taxon>
        <taxon>eudicotyledons</taxon>
        <taxon>Gunneridae</taxon>
        <taxon>Pentapetalae</taxon>
        <taxon>asterids</taxon>
        <taxon>campanulids</taxon>
        <taxon>Asterales</taxon>
        <taxon>Asteraceae</taxon>
        <taxon>Cichorioideae</taxon>
        <taxon>Cichorieae</taxon>
        <taxon>Lactucinae</taxon>
        <taxon>Lactuca</taxon>
    </lineage>
</organism>
<dbReference type="EMBL" id="OX465082">
    <property type="protein sequence ID" value="CAI9289475.1"/>
    <property type="molecule type" value="Genomic_DNA"/>
</dbReference>
<name>A0AA35ZBE9_LACSI</name>
<accession>A0AA35ZBE9</accession>
<protein>
    <submittedName>
        <fullName evidence="2">Uncharacterized protein</fullName>
    </submittedName>
</protein>
<dbReference type="AlphaFoldDB" id="A0AA35ZBE9"/>
<evidence type="ECO:0000256" key="1">
    <source>
        <dbReference type="SAM" id="MobiDB-lite"/>
    </source>
</evidence>